<proteinExistence type="predicted"/>
<accession>A0A0A9CHB0</accession>
<evidence type="ECO:0000313" key="1">
    <source>
        <dbReference type="EMBL" id="JAD73853.1"/>
    </source>
</evidence>
<organism evidence="1">
    <name type="scientific">Arundo donax</name>
    <name type="common">Giant reed</name>
    <name type="synonym">Donax arundinaceus</name>
    <dbReference type="NCBI Taxonomy" id="35708"/>
    <lineage>
        <taxon>Eukaryota</taxon>
        <taxon>Viridiplantae</taxon>
        <taxon>Streptophyta</taxon>
        <taxon>Embryophyta</taxon>
        <taxon>Tracheophyta</taxon>
        <taxon>Spermatophyta</taxon>
        <taxon>Magnoliopsida</taxon>
        <taxon>Liliopsida</taxon>
        <taxon>Poales</taxon>
        <taxon>Poaceae</taxon>
        <taxon>PACMAD clade</taxon>
        <taxon>Arundinoideae</taxon>
        <taxon>Arundineae</taxon>
        <taxon>Arundo</taxon>
    </lineage>
</organism>
<dbReference type="EMBL" id="GBRH01224042">
    <property type="protein sequence ID" value="JAD73853.1"/>
    <property type="molecule type" value="Transcribed_RNA"/>
</dbReference>
<name>A0A0A9CHB0_ARUDO</name>
<dbReference type="AlphaFoldDB" id="A0A0A9CHB0"/>
<sequence length="38" mass="4490">MIYIITDLGWLVNPTKIRLSTFQIFSMDHRYTNLLGSM</sequence>
<reference evidence="1" key="1">
    <citation type="submission" date="2014-09" db="EMBL/GenBank/DDBJ databases">
        <authorList>
            <person name="Magalhaes I.L.F."/>
            <person name="Oliveira U."/>
            <person name="Santos F.R."/>
            <person name="Vidigal T.H.D.A."/>
            <person name="Brescovit A.D."/>
            <person name="Santos A.J."/>
        </authorList>
    </citation>
    <scope>NUCLEOTIDE SEQUENCE</scope>
    <source>
        <tissue evidence="1">Shoot tissue taken approximately 20 cm above the soil surface</tissue>
    </source>
</reference>
<reference evidence="1" key="2">
    <citation type="journal article" date="2015" name="Data Brief">
        <title>Shoot transcriptome of the giant reed, Arundo donax.</title>
        <authorList>
            <person name="Barrero R.A."/>
            <person name="Guerrero F.D."/>
            <person name="Moolhuijzen P."/>
            <person name="Goolsby J.A."/>
            <person name="Tidwell J."/>
            <person name="Bellgard S.E."/>
            <person name="Bellgard M.I."/>
        </authorList>
    </citation>
    <scope>NUCLEOTIDE SEQUENCE</scope>
    <source>
        <tissue evidence="1">Shoot tissue taken approximately 20 cm above the soil surface</tissue>
    </source>
</reference>
<protein>
    <submittedName>
        <fullName evidence="1">Uncharacterized protein</fullName>
    </submittedName>
</protein>